<accession>A0AAW2YAQ2</accession>
<dbReference type="AlphaFoldDB" id="A0AAW2YAQ2"/>
<comment type="caution">
    <text evidence="2">The sequence shown here is derived from an EMBL/GenBank/DDBJ whole genome shotgun (WGS) entry which is preliminary data.</text>
</comment>
<name>A0AAW2YAQ2_9LAMI</name>
<gene>
    <name evidence="2" type="ORF">Slati_0160200</name>
</gene>
<organism evidence="2">
    <name type="scientific">Sesamum latifolium</name>
    <dbReference type="NCBI Taxonomy" id="2727402"/>
    <lineage>
        <taxon>Eukaryota</taxon>
        <taxon>Viridiplantae</taxon>
        <taxon>Streptophyta</taxon>
        <taxon>Embryophyta</taxon>
        <taxon>Tracheophyta</taxon>
        <taxon>Spermatophyta</taxon>
        <taxon>Magnoliopsida</taxon>
        <taxon>eudicotyledons</taxon>
        <taxon>Gunneridae</taxon>
        <taxon>Pentapetalae</taxon>
        <taxon>asterids</taxon>
        <taxon>lamiids</taxon>
        <taxon>Lamiales</taxon>
        <taxon>Pedaliaceae</taxon>
        <taxon>Sesamum</taxon>
    </lineage>
</organism>
<dbReference type="PANTHER" id="PTHR31286:SF180">
    <property type="entry name" value="OS10G0362600 PROTEIN"/>
    <property type="match status" value="1"/>
</dbReference>
<dbReference type="PANTHER" id="PTHR31286">
    <property type="entry name" value="GLYCINE-RICH CELL WALL STRUCTURAL PROTEIN 1.8-LIKE"/>
    <property type="match status" value="1"/>
</dbReference>
<feature type="transmembrane region" description="Helical" evidence="1">
    <location>
        <begin position="172"/>
        <end position="194"/>
    </location>
</feature>
<keyword evidence="1" id="KW-0472">Membrane</keyword>
<evidence type="ECO:0000256" key="1">
    <source>
        <dbReference type="SAM" id="Phobius"/>
    </source>
</evidence>
<protein>
    <recommendedName>
        <fullName evidence="3">DUF4283 domain-containing protein</fullName>
    </recommendedName>
</protein>
<keyword evidence="1" id="KW-1133">Transmembrane helix</keyword>
<sequence>MEEVIEGGAWFFQGQPIVLQRCEPGMVLPKHKHTQVPVWIIDGLSTVESGISRPLYPDAITIACKRLDFACVCGMLDISSRLPKHIVIMSPNEDGMESPCKVDVEYEWVSPKCNACTSLGHSTAACPTKKQTKKAPVSVYVPRPLNPEPVPVGEPEQPMSPDMRMLLIVHEMMVWSLFLVRGMIMLRLAWSFLIRTRVRLLFQSF</sequence>
<dbReference type="EMBL" id="JACGWN010000001">
    <property type="protein sequence ID" value="KAL0462726.1"/>
    <property type="molecule type" value="Genomic_DNA"/>
</dbReference>
<proteinExistence type="predicted"/>
<reference evidence="2" key="2">
    <citation type="journal article" date="2024" name="Plant">
        <title>Genomic evolution and insights into agronomic trait innovations of Sesamum species.</title>
        <authorList>
            <person name="Miao H."/>
            <person name="Wang L."/>
            <person name="Qu L."/>
            <person name="Liu H."/>
            <person name="Sun Y."/>
            <person name="Le M."/>
            <person name="Wang Q."/>
            <person name="Wei S."/>
            <person name="Zheng Y."/>
            <person name="Lin W."/>
            <person name="Duan Y."/>
            <person name="Cao H."/>
            <person name="Xiong S."/>
            <person name="Wang X."/>
            <person name="Wei L."/>
            <person name="Li C."/>
            <person name="Ma Q."/>
            <person name="Ju M."/>
            <person name="Zhao R."/>
            <person name="Li G."/>
            <person name="Mu C."/>
            <person name="Tian Q."/>
            <person name="Mei H."/>
            <person name="Zhang T."/>
            <person name="Gao T."/>
            <person name="Zhang H."/>
        </authorList>
    </citation>
    <scope>NUCLEOTIDE SEQUENCE</scope>
    <source>
        <strain evidence="2">KEN1</strain>
    </source>
</reference>
<evidence type="ECO:0000313" key="2">
    <source>
        <dbReference type="EMBL" id="KAL0462726.1"/>
    </source>
</evidence>
<evidence type="ECO:0008006" key="3">
    <source>
        <dbReference type="Google" id="ProtNLM"/>
    </source>
</evidence>
<dbReference type="InterPro" id="IPR040256">
    <property type="entry name" value="At4g02000-like"/>
</dbReference>
<keyword evidence="1" id="KW-0812">Transmembrane</keyword>
<reference evidence="2" key="1">
    <citation type="submission" date="2020-06" db="EMBL/GenBank/DDBJ databases">
        <authorList>
            <person name="Li T."/>
            <person name="Hu X."/>
            <person name="Zhang T."/>
            <person name="Song X."/>
            <person name="Zhang H."/>
            <person name="Dai N."/>
            <person name="Sheng W."/>
            <person name="Hou X."/>
            <person name="Wei L."/>
        </authorList>
    </citation>
    <scope>NUCLEOTIDE SEQUENCE</scope>
    <source>
        <strain evidence="2">KEN1</strain>
        <tissue evidence="2">Leaf</tissue>
    </source>
</reference>